<dbReference type="Gene3D" id="3.30.429.10">
    <property type="entry name" value="Macrophage Migration Inhibitory Factor"/>
    <property type="match status" value="1"/>
</dbReference>
<evidence type="ECO:0000313" key="2">
    <source>
        <dbReference type="Proteomes" id="UP000827549"/>
    </source>
</evidence>
<dbReference type="RefSeq" id="XP_062625194.1">
    <property type="nucleotide sequence ID" value="XM_062769210.1"/>
</dbReference>
<dbReference type="AlphaFoldDB" id="A0AAF0Y344"/>
<proteinExistence type="predicted"/>
<name>A0AAF0Y344_9TREE</name>
<evidence type="ECO:0000313" key="1">
    <source>
        <dbReference type="EMBL" id="WOO79162.1"/>
    </source>
</evidence>
<sequence>MPTYVAKVPAGLLNAAQKLAMARAIAKRHVEASGTPKFMSQVLIDEDSPTALRFVGGEPVGEADPKGHIWIRADIKAGRPAEFKKNLMFNIINDVSQITGVRKEFVWVYLNDLLPDGVVEFGQVLYKGPEDQAGWIASLPEDIRAKLGK</sequence>
<keyword evidence="2" id="KW-1185">Reference proteome</keyword>
<gene>
    <name evidence="1" type="ORF">LOC62_02G002697</name>
</gene>
<reference evidence="1" key="1">
    <citation type="submission" date="2023-10" db="EMBL/GenBank/DDBJ databases">
        <authorList>
            <person name="Noh H."/>
        </authorList>
    </citation>
    <scope>NUCLEOTIDE SEQUENCE</scope>
    <source>
        <strain evidence="1">DUCC4014</strain>
    </source>
</reference>
<evidence type="ECO:0008006" key="3">
    <source>
        <dbReference type="Google" id="ProtNLM"/>
    </source>
</evidence>
<protein>
    <recommendedName>
        <fullName evidence="3">Tautomerase cis-CaaD-like domain-containing protein</fullName>
    </recommendedName>
</protein>
<dbReference type="SUPFAM" id="SSF55331">
    <property type="entry name" value="Tautomerase/MIF"/>
    <property type="match status" value="1"/>
</dbReference>
<dbReference type="EMBL" id="CP086715">
    <property type="protein sequence ID" value="WOO79162.1"/>
    <property type="molecule type" value="Genomic_DNA"/>
</dbReference>
<organism evidence="1 2">
    <name type="scientific">Vanrija pseudolonga</name>
    <dbReference type="NCBI Taxonomy" id="143232"/>
    <lineage>
        <taxon>Eukaryota</taxon>
        <taxon>Fungi</taxon>
        <taxon>Dikarya</taxon>
        <taxon>Basidiomycota</taxon>
        <taxon>Agaricomycotina</taxon>
        <taxon>Tremellomycetes</taxon>
        <taxon>Trichosporonales</taxon>
        <taxon>Trichosporonaceae</taxon>
        <taxon>Vanrija</taxon>
    </lineage>
</organism>
<accession>A0AAF0Y344</accession>
<dbReference type="Proteomes" id="UP000827549">
    <property type="component" value="Chromosome 2"/>
</dbReference>
<dbReference type="InterPro" id="IPR014347">
    <property type="entry name" value="Tautomerase/MIF_sf"/>
</dbReference>
<dbReference type="GeneID" id="87805944"/>